<protein>
    <submittedName>
        <fullName evidence="1">Uncharacterized protein</fullName>
    </submittedName>
</protein>
<sequence length="151" mass="16742">TVVEGGIWKSAVDAWLTLEQASDFQITGKALSAKGRPGAVSWWVQRRRSTVQIPAGLGSEDECEDFYDAVILWWLSINPAWRKEGITKGEDFETRGLKQQHGGDLAGIPSGLNGLTSVLASLVWWYRIAEIVEGSVGWRKLVDDVVWVLTE</sequence>
<organism evidence="1 2">
    <name type="scientific">Mycena albidolilacea</name>
    <dbReference type="NCBI Taxonomy" id="1033008"/>
    <lineage>
        <taxon>Eukaryota</taxon>
        <taxon>Fungi</taxon>
        <taxon>Dikarya</taxon>
        <taxon>Basidiomycota</taxon>
        <taxon>Agaricomycotina</taxon>
        <taxon>Agaricomycetes</taxon>
        <taxon>Agaricomycetidae</taxon>
        <taxon>Agaricales</taxon>
        <taxon>Marasmiineae</taxon>
        <taxon>Mycenaceae</taxon>
        <taxon>Mycena</taxon>
    </lineage>
</organism>
<keyword evidence="2" id="KW-1185">Reference proteome</keyword>
<proteinExistence type="predicted"/>
<accession>A0AAD7AGN8</accession>
<dbReference type="EMBL" id="JARIHO010000007">
    <property type="protein sequence ID" value="KAJ7358144.1"/>
    <property type="molecule type" value="Genomic_DNA"/>
</dbReference>
<name>A0AAD7AGN8_9AGAR</name>
<evidence type="ECO:0000313" key="1">
    <source>
        <dbReference type="EMBL" id="KAJ7358144.1"/>
    </source>
</evidence>
<dbReference type="AlphaFoldDB" id="A0AAD7AGN8"/>
<evidence type="ECO:0000313" key="2">
    <source>
        <dbReference type="Proteomes" id="UP001218218"/>
    </source>
</evidence>
<gene>
    <name evidence="1" type="ORF">DFH08DRAFT_659065</name>
</gene>
<feature type="non-terminal residue" evidence="1">
    <location>
        <position position="151"/>
    </location>
</feature>
<feature type="non-terminal residue" evidence="1">
    <location>
        <position position="1"/>
    </location>
</feature>
<dbReference type="Proteomes" id="UP001218218">
    <property type="component" value="Unassembled WGS sequence"/>
</dbReference>
<comment type="caution">
    <text evidence="1">The sequence shown here is derived from an EMBL/GenBank/DDBJ whole genome shotgun (WGS) entry which is preliminary data.</text>
</comment>
<reference evidence="1" key="1">
    <citation type="submission" date="2023-03" db="EMBL/GenBank/DDBJ databases">
        <title>Massive genome expansion in bonnet fungi (Mycena s.s.) driven by repeated elements and novel gene families across ecological guilds.</title>
        <authorList>
            <consortium name="Lawrence Berkeley National Laboratory"/>
            <person name="Harder C.B."/>
            <person name="Miyauchi S."/>
            <person name="Viragh M."/>
            <person name="Kuo A."/>
            <person name="Thoen E."/>
            <person name="Andreopoulos B."/>
            <person name="Lu D."/>
            <person name="Skrede I."/>
            <person name="Drula E."/>
            <person name="Henrissat B."/>
            <person name="Morin E."/>
            <person name="Kohler A."/>
            <person name="Barry K."/>
            <person name="LaButti K."/>
            <person name="Morin E."/>
            <person name="Salamov A."/>
            <person name="Lipzen A."/>
            <person name="Mereny Z."/>
            <person name="Hegedus B."/>
            <person name="Baldrian P."/>
            <person name="Stursova M."/>
            <person name="Weitz H."/>
            <person name="Taylor A."/>
            <person name="Grigoriev I.V."/>
            <person name="Nagy L.G."/>
            <person name="Martin F."/>
            <person name="Kauserud H."/>
        </authorList>
    </citation>
    <scope>NUCLEOTIDE SEQUENCE</scope>
    <source>
        <strain evidence="1">CBHHK002</strain>
    </source>
</reference>